<dbReference type="EMBL" id="CP104067">
    <property type="protein sequence ID" value="WAH43041.1"/>
    <property type="molecule type" value="Genomic_DNA"/>
</dbReference>
<protein>
    <submittedName>
        <fullName evidence="2">Uncharacterized protein</fullName>
    </submittedName>
</protein>
<keyword evidence="1" id="KW-0472">Membrane</keyword>
<name>A0ABY6ZLH0_9BACL</name>
<keyword evidence="3" id="KW-1185">Reference proteome</keyword>
<organism evidence="2 3">
    <name type="scientific">Alicyclobacillus fastidiosus</name>
    <dbReference type="NCBI Taxonomy" id="392011"/>
    <lineage>
        <taxon>Bacteria</taxon>
        <taxon>Bacillati</taxon>
        <taxon>Bacillota</taxon>
        <taxon>Bacilli</taxon>
        <taxon>Bacillales</taxon>
        <taxon>Alicyclobacillaceae</taxon>
        <taxon>Alicyclobacillus</taxon>
    </lineage>
</organism>
<sequence>MGPEMMSWFTDMETETAVWIGIGSAMIIGTFFGLWYWDRFLNQLHENENLRDNSTK</sequence>
<proteinExistence type="predicted"/>
<dbReference type="Proteomes" id="UP001164761">
    <property type="component" value="Chromosome"/>
</dbReference>
<dbReference type="RefSeq" id="WP_268006920.1">
    <property type="nucleotide sequence ID" value="NZ_CP104067.1"/>
</dbReference>
<evidence type="ECO:0000313" key="3">
    <source>
        <dbReference type="Proteomes" id="UP001164761"/>
    </source>
</evidence>
<keyword evidence="1" id="KW-1133">Transmembrane helix</keyword>
<gene>
    <name evidence="2" type="ORF">NZD89_06425</name>
</gene>
<keyword evidence="1" id="KW-0812">Transmembrane</keyword>
<accession>A0ABY6ZLH0</accession>
<reference evidence="2" key="1">
    <citation type="submission" date="2022-08" db="EMBL/GenBank/DDBJ databases">
        <title>Alicyclobacillus fastidiosus DSM 17978, complete genome.</title>
        <authorList>
            <person name="Wang Q."/>
            <person name="Cai R."/>
            <person name="Wang Z."/>
        </authorList>
    </citation>
    <scope>NUCLEOTIDE SEQUENCE</scope>
    <source>
        <strain evidence="2">DSM 17978</strain>
    </source>
</reference>
<evidence type="ECO:0000313" key="2">
    <source>
        <dbReference type="EMBL" id="WAH43041.1"/>
    </source>
</evidence>
<feature type="transmembrane region" description="Helical" evidence="1">
    <location>
        <begin position="16"/>
        <end position="37"/>
    </location>
</feature>
<evidence type="ECO:0000256" key="1">
    <source>
        <dbReference type="SAM" id="Phobius"/>
    </source>
</evidence>